<reference evidence="1 2" key="1">
    <citation type="submission" date="2023-01" db="EMBL/GenBank/DDBJ databases">
        <title>Analysis of 21 Apiospora genomes using comparative genomics revels a genus with tremendous synthesis potential of carbohydrate active enzymes and secondary metabolites.</title>
        <authorList>
            <person name="Sorensen T."/>
        </authorList>
    </citation>
    <scope>NUCLEOTIDE SEQUENCE [LARGE SCALE GENOMIC DNA]</scope>
    <source>
        <strain evidence="1 2">CBS 24483</strain>
    </source>
</reference>
<organism evidence="1 2">
    <name type="scientific">Apiospora aurea</name>
    <dbReference type="NCBI Taxonomy" id="335848"/>
    <lineage>
        <taxon>Eukaryota</taxon>
        <taxon>Fungi</taxon>
        <taxon>Dikarya</taxon>
        <taxon>Ascomycota</taxon>
        <taxon>Pezizomycotina</taxon>
        <taxon>Sordariomycetes</taxon>
        <taxon>Xylariomycetidae</taxon>
        <taxon>Amphisphaeriales</taxon>
        <taxon>Apiosporaceae</taxon>
        <taxon>Apiospora</taxon>
    </lineage>
</organism>
<dbReference type="InterPro" id="IPR043519">
    <property type="entry name" value="NT_sf"/>
</dbReference>
<proteinExistence type="predicted"/>
<gene>
    <name evidence="1" type="ORF">PG986_000749</name>
</gene>
<dbReference type="Proteomes" id="UP001391051">
    <property type="component" value="Unassembled WGS sequence"/>
</dbReference>
<protein>
    <submittedName>
        <fullName evidence="1">Uncharacterized protein</fullName>
    </submittedName>
</protein>
<evidence type="ECO:0000313" key="2">
    <source>
        <dbReference type="Proteomes" id="UP001391051"/>
    </source>
</evidence>
<dbReference type="EMBL" id="JAQQWE010000001">
    <property type="protein sequence ID" value="KAK7966472.1"/>
    <property type="molecule type" value="Genomic_DNA"/>
</dbReference>
<dbReference type="GeneID" id="92070033"/>
<keyword evidence="2" id="KW-1185">Reference proteome</keyword>
<comment type="caution">
    <text evidence="1">The sequence shown here is derived from an EMBL/GenBank/DDBJ whole genome shotgun (WGS) entry which is preliminary data.</text>
</comment>
<dbReference type="RefSeq" id="XP_066705864.1">
    <property type="nucleotide sequence ID" value="XM_066836971.1"/>
</dbReference>
<dbReference type="SUPFAM" id="SSF81301">
    <property type="entry name" value="Nucleotidyltransferase"/>
    <property type="match status" value="1"/>
</dbReference>
<accession>A0ABR1QUV7</accession>
<sequence>MSGTAPLTGPQSAAPAGDWPNGYTAIMVSREHSNNSLGCGPAHLMCALEFIVDFLQKKDISVVLMGGLALNFRGSPRATHDIEAIVHHDMGTLHRACIGEER</sequence>
<dbReference type="Gene3D" id="3.30.460.40">
    <property type="match status" value="1"/>
</dbReference>
<name>A0ABR1QUV7_9PEZI</name>
<evidence type="ECO:0000313" key="1">
    <source>
        <dbReference type="EMBL" id="KAK7966472.1"/>
    </source>
</evidence>